<evidence type="ECO:0000313" key="2">
    <source>
        <dbReference type="Proteomes" id="UP000000238"/>
    </source>
</evidence>
<dbReference type="RefSeq" id="WP_011394387.1">
    <property type="nucleotide sequence ID" value="NC_007645.1"/>
</dbReference>
<proteinExistence type="predicted"/>
<dbReference type="HOGENOM" id="CLU_1025893_0_0_6"/>
<dbReference type="eggNOG" id="ENOG5033Z1C">
    <property type="taxonomic scope" value="Bacteria"/>
</dbReference>
<dbReference type="AlphaFoldDB" id="Q2SPW4"/>
<reference evidence="1 2" key="1">
    <citation type="journal article" date="2005" name="Nucleic Acids Res.">
        <title>Genomic blueprint of Hahella chejuensis, a marine microbe producing an algicidal agent.</title>
        <authorList>
            <person name="Jeong H."/>
            <person name="Yim J.H."/>
            <person name="Lee C."/>
            <person name="Choi S.-H."/>
            <person name="Park Y.K."/>
            <person name="Yoon S.H."/>
            <person name="Hur C.-G."/>
            <person name="Kang H.-Y."/>
            <person name="Kim D."/>
            <person name="Lee H.H."/>
            <person name="Park K.H."/>
            <person name="Park S.-H."/>
            <person name="Park H.-S."/>
            <person name="Lee H.K."/>
            <person name="Oh T.K."/>
            <person name="Kim J.F."/>
        </authorList>
    </citation>
    <scope>NUCLEOTIDE SEQUENCE [LARGE SCALE GENOMIC DNA]</scope>
    <source>
        <strain evidence="1 2">KCTC 2396</strain>
    </source>
</reference>
<dbReference type="STRING" id="349521.HCH_00399"/>
<organism evidence="1 2">
    <name type="scientific">Hahella chejuensis (strain KCTC 2396)</name>
    <dbReference type="NCBI Taxonomy" id="349521"/>
    <lineage>
        <taxon>Bacteria</taxon>
        <taxon>Pseudomonadati</taxon>
        <taxon>Pseudomonadota</taxon>
        <taxon>Gammaproteobacteria</taxon>
        <taxon>Oceanospirillales</taxon>
        <taxon>Hahellaceae</taxon>
        <taxon>Hahella</taxon>
    </lineage>
</organism>
<keyword evidence="2" id="KW-1185">Reference proteome</keyword>
<protein>
    <submittedName>
        <fullName evidence="1">Uncharacterized protein</fullName>
    </submittedName>
</protein>
<dbReference type="KEGG" id="hch:HCH_00399"/>
<sequence length="266" mass="31222">MVMRWIKRFRASIANPLRPDFKSAPIIRFDLSGTILEFKCPPNEKTTSVLRTPFKVDIYKDSEFKVWSDKKGMSINLLRRGWKYWDKPFGEGAIGSLTVDIKLRRRTPQNRDIDSLFLSSDMKKWLLDHSKEIWGEANTYLWTHRGDYAVPIDPEVHFWTYPTSDEDVKIININQLAWYQIVASHPQQPYEIEYHLPISDDHEIAIMFSPDALNREFNNPSHNIAEIARESIDEFMSFVNVRLSPEYQKRFEEAKGIKPSSPIKLD</sequence>
<evidence type="ECO:0000313" key="1">
    <source>
        <dbReference type="EMBL" id="ABC27310.1"/>
    </source>
</evidence>
<dbReference type="Proteomes" id="UP000000238">
    <property type="component" value="Chromosome"/>
</dbReference>
<dbReference type="EMBL" id="CP000155">
    <property type="protein sequence ID" value="ABC27310.1"/>
    <property type="molecule type" value="Genomic_DNA"/>
</dbReference>
<name>Q2SPW4_HAHCH</name>
<gene>
    <name evidence="1" type="ordered locus">HCH_00399</name>
</gene>
<accession>Q2SPW4</accession>
<dbReference type="OrthoDB" id="6203131at2"/>